<dbReference type="Gene3D" id="2.120.10.10">
    <property type="match status" value="1"/>
</dbReference>
<evidence type="ECO:0000259" key="3">
    <source>
        <dbReference type="Pfam" id="PF13088"/>
    </source>
</evidence>
<evidence type="ECO:0000256" key="1">
    <source>
        <dbReference type="SAM" id="MobiDB-lite"/>
    </source>
</evidence>
<dbReference type="RefSeq" id="WP_184344016.1">
    <property type="nucleotide sequence ID" value="NZ_JACHIG010000015.1"/>
</dbReference>
<dbReference type="EMBL" id="JACHIG010000015">
    <property type="protein sequence ID" value="MBB5035338.1"/>
    <property type="molecule type" value="Genomic_DNA"/>
</dbReference>
<dbReference type="CDD" id="cd15482">
    <property type="entry name" value="Sialidase_non-viral"/>
    <property type="match status" value="1"/>
</dbReference>
<evidence type="ECO:0000313" key="4">
    <source>
        <dbReference type="EMBL" id="MBB5035338.1"/>
    </source>
</evidence>
<dbReference type="AlphaFoldDB" id="A0A7W7YFR6"/>
<dbReference type="InterPro" id="IPR011040">
    <property type="entry name" value="Sialidase"/>
</dbReference>
<name>A0A7W7YFR6_9BACT</name>
<dbReference type="PANTHER" id="PTHR43752">
    <property type="entry name" value="BNR/ASP-BOX REPEAT FAMILY PROTEIN"/>
    <property type="match status" value="1"/>
</dbReference>
<dbReference type="PANTHER" id="PTHR43752:SF2">
    <property type="entry name" value="BNR_ASP-BOX REPEAT FAMILY PROTEIN"/>
    <property type="match status" value="1"/>
</dbReference>
<feature type="domain" description="Sialidase" evidence="3">
    <location>
        <begin position="68"/>
        <end position="342"/>
    </location>
</feature>
<organism evidence="4 5">
    <name type="scientific">Prosthecobacter vanneervenii</name>
    <dbReference type="NCBI Taxonomy" id="48466"/>
    <lineage>
        <taxon>Bacteria</taxon>
        <taxon>Pseudomonadati</taxon>
        <taxon>Verrucomicrobiota</taxon>
        <taxon>Verrucomicrobiia</taxon>
        <taxon>Verrucomicrobiales</taxon>
        <taxon>Verrucomicrobiaceae</taxon>
        <taxon>Prosthecobacter</taxon>
    </lineage>
</organism>
<reference evidence="4 5" key="1">
    <citation type="submission" date="2020-08" db="EMBL/GenBank/DDBJ databases">
        <title>Genomic Encyclopedia of Type Strains, Phase IV (KMG-IV): sequencing the most valuable type-strain genomes for metagenomic binning, comparative biology and taxonomic classification.</title>
        <authorList>
            <person name="Goeker M."/>
        </authorList>
    </citation>
    <scope>NUCLEOTIDE SEQUENCE [LARGE SCALE GENOMIC DNA]</scope>
    <source>
        <strain evidence="4 5">DSM 12252</strain>
    </source>
</reference>
<feature type="signal peptide" evidence="2">
    <location>
        <begin position="1"/>
        <end position="18"/>
    </location>
</feature>
<keyword evidence="2" id="KW-0732">Signal</keyword>
<dbReference type="SUPFAM" id="SSF50939">
    <property type="entry name" value="Sialidases"/>
    <property type="match status" value="1"/>
</dbReference>
<protein>
    <recommendedName>
        <fullName evidence="3">Sialidase domain-containing protein</fullName>
    </recommendedName>
</protein>
<evidence type="ECO:0000256" key="2">
    <source>
        <dbReference type="SAM" id="SignalP"/>
    </source>
</evidence>
<feature type="compositionally biased region" description="Basic and acidic residues" evidence="1">
    <location>
        <begin position="394"/>
        <end position="414"/>
    </location>
</feature>
<gene>
    <name evidence="4" type="ORF">HNQ65_004948</name>
</gene>
<feature type="chain" id="PRO_5031071198" description="Sialidase domain-containing protein" evidence="2">
    <location>
        <begin position="19"/>
        <end position="414"/>
    </location>
</feature>
<proteinExistence type="predicted"/>
<accession>A0A7W7YFR6</accession>
<dbReference type="Pfam" id="PF13088">
    <property type="entry name" value="BNR_2"/>
    <property type="match status" value="1"/>
</dbReference>
<dbReference type="InterPro" id="IPR036278">
    <property type="entry name" value="Sialidase_sf"/>
</dbReference>
<feature type="region of interest" description="Disordered" evidence="1">
    <location>
        <begin position="389"/>
        <end position="414"/>
    </location>
</feature>
<dbReference type="Proteomes" id="UP000590740">
    <property type="component" value="Unassembled WGS sequence"/>
</dbReference>
<evidence type="ECO:0000313" key="5">
    <source>
        <dbReference type="Proteomes" id="UP000590740"/>
    </source>
</evidence>
<keyword evidence="5" id="KW-1185">Reference proteome</keyword>
<comment type="caution">
    <text evidence="4">The sequence shown here is derived from an EMBL/GenBank/DDBJ whole genome shotgun (WGS) entry which is preliminary data.</text>
</comment>
<sequence length="414" mass="46150">MKPILLTLLTLGAAAISAEPPTATTLSPDDYGITAKTPPVIKVDPGPRYFPRLRTWQGIPSIERTAKGRLWATWYAGPLSEGSSGNYALLVTSSDDGLTWSDPVAVYDPTSFFDGSTGDPHVWIDPQGRLWWFVFRILKVKHADGIRSEWGFCCENPDDPMPKWNAPVFAGFGLGLNKPTVLSNGDWLRPIDNSQEVKQGTRTQFYVSHDQGKSFSFFSKLSIKDVSFAEHMAVERKDGSLLMMARTTYGIAQAESFDHGATWVNEGPFTKERGVNTRFFLRRLKSGALLMVVNDVPRGRDRMTAMLSEDDGKTWPHKLVLDERKHVSYPDGTEGANGFIYVTYDRGRYELGEQEILFAKITEADIKAGKLVSEGSKLKQVISRLADAQGGVHHTREPQLMEEAFEKSRGKTKP</sequence>